<dbReference type="EMBL" id="CZQE01000390">
    <property type="protein sequence ID" value="CUS46753.1"/>
    <property type="molecule type" value="Genomic_DNA"/>
</dbReference>
<evidence type="ECO:0000313" key="4">
    <source>
        <dbReference type="EMBL" id="CUS46753.1"/>
    </source>
</evidence>
<evidence type="ECO:0000256" key="2">
    <source>
        <dbReference type="ARBA" id="ARBA00023002"/>
    </source>
</evidence>
<dbReference type="GO" id="GO:0008794">
    <property type="term" value="F:arsenate reductase (glutaredoxin) activity"/>
    <property type="evidence" value="ECO:0007669"/>
    <property type="project" value="UniProtKB-EC"/>
</dbReference>
<evidence type="ECO:0000256" key="3">
    <source>
        <dbReference type="ARBA" id="ARBA00038969"/>
    </source>
</evidence>
<evidence type="ECO:0000256" key="1">
    <source>
        <dbReference type="ARBA" id="ARBA00007198"/>
    </source>
</evidence>
<gene>
    <name evidence="4" type="ORF">MGWOODY_Smn2609</name>
</gene>
<organism evidence="4">
    <name type="scientific">hydrothermal vent metagenome</name>
    <dbReference type="NCBI Taxonomy" id="652676"/>
    <lineage>
        <taxon>unclassified sequences</taxon>
        <taxon>metagenomes</taxon>
        <taxon>ecological metagenomes</taxon>
    </lineage>
</organism>
<dbReference type="GO" id="GO:0046685">
    <property type="term" value="P:response to arsenic-containing substance"/>
    <property type="evidence" value="ECO:0007669"/>
    <property type="project" value="TreeGrafter"/>
</dbReference>
<dbReference type="InterPro" id="IPR006659">
    <property type="entry name" value="Arsenate_reductase"/>
</dbReference>
<dbReference type="Pfam" id="PF03960">
    <property type="entry name" value="ArsC"/>
    <property type="match status" value="1"/>
</dbReference>
<reference evidence="4" key="1">
    <citation type="submission" date="2015-10" db="EMBL/GenBank/DDBJ databases">
        <authorList>
            <person name="Gilbert D.G."/>
        </authorList>
    </citation>
    <scope>NUCLEOTIDE SEQUENCE</scope>
</reference>
<dbReference type="PANTHER" id="PTHR30041">
    <property type="entry name" value="ARSENATE REDUCTASE"/>
    <property type="match status" value="1"/>
</dbReference>
<dbReference type="PANTHER" id="PTHR30041:SF5">
    <property type="entry name" value="ARSENATE REDUCTASE-RELATED"/>
    <property type="match status" value="1"/>
</dbReference>
<accession>A0A160TP92</accession>
<dbReference type="CDD" id="cd03034">
    <property type="entry name" value="ArsC_ArsC"/>
    <property type="match status" value="1"/>
</dbReference>
<dbReference type="SUPFAM" id="SSF52833">
    <property type="entry name" value="Thioredoxin-like"/>
    <property type="match status" value="1"/>
</dbReference>
<dbReference type="NCBIfam" id="TIGR00014">
    <property type="entry name" value="arsC"/>
    <property type="match status" value="1"/>
</dbReference>
<dbReference type="EC" id="1.20.4.1" evidence="3"/>
<protein>
    <recommendedName>
        <fullName evidence="3">arsenate reductase (glutathione/glutaredoxin)</fullName>
        <ecNumber evidence="3">1.20.4.1</ecNumber>
    </recommendedName>
</protein>
<dbReference type="AlphaFoldDB" id="A0A160TP92"/>
<dbReference type="InterPro" id="IPR006660">
    <property type="entry name" value="Arsenate_reductase-like"/>
</dbReference>
<dbReference type="InterPro" id="IPR036249">
    <property type="entry name" value="Thioredoxin-like_sf"/>
</dbReference>
<comment type="similarity">
    <text evidence="1">Belongs to the ArsC family.</text>
</comment>
<keyword evidence="2 4" id="KW-0560">Oxidoreductase</keyword>
<proteinExistence type="inferred from homology"/>
<sequence>MGVEGLKATIWHNPRCSKSRETLAILKETAGVEVEVIEYLKNPPTREKLAALYERAGMTPRQGLRMAEDAARGLKYADGDAILDAMMVDPILIERPLVETEKGVRLGRPPEKVREIL</sequence>
<dbReference type="PROSITE" id="PS51353">
    <property type="entry name" value="ARSC"/>
    <property type="match status" value="1"/>
</dbReference>
<name>A0A160TP92_9ZZZZ</name>
<dbReference type="Gene3D" id="3.40.30.10">
    <property type="entry name" value="Glutaredoxin"/>
    <property type="match status" value="1"/>
</dbReference>